<accession>A0ABS5QMD8</accession>
<name>A0ABS5QMD8_9BACT</name>
<reference evidence="1 2" key="1">
    <citation type="journal article" date="2021" name="Nat. Commun.">
        <title>Reductive evolution and unique predatory mode in the CPR bacterium Vampirococcus lugosii.</title>
        <authorList>
            <person name="Moreira D."/>
            <person name="Zivanovic Y."/>
            <person name="Lopez-Archilla A.I."/>
            <person name="Iniesto M."/>
            <person name="Lopez-Garcia P."/>
        </authorList>
    </citation>
    <scope>NUCLEOTIDE SEQUENCE [LARGE SCALE GENOMIC DNA]</scope>
    <source>
        <strain evidence="1">Chiprana</strain>
    </source>
</reference>
<evidence type="ECO:0000313" key="2">
    <source>
        <dbReference type="Proteomes" id="UP000680365"/>
    </source>
</evidence>
<keyword evidence="2" id="KW-1185">Reference proteome</keyword>
<sequence>MMNEINIVKYIQSGLVLKNLGRKKIFDTIIFEKIDKDIIDEYKGFQIYTLEDYGYDFSINGKLISLVEDSNNILLIIDKLNINYIIPFIKKAKSIGINFTIINIGAGVSSAINKDILESDDISTLLNYEFDILEYYDFVTFFEYTIKKGQKYIRVPYRTITGSLSKDNSIGIDPYGKISNLTGLGLVGENGTILVGASMLQDTIQFTNLARESGLMYDVFCIHDHNFKLNQEILESLQKTEELIIIIDQIYNKNYLDRIKSQLWDIGIIDCKIRFISPDEKIGTKNEEFIWEDVKFDGKGIYNKLTNNLQ</sequence>
<gene>
    <name evidence="1" type="ORF">VAMP_12n197</name>
</gene>
<protein>
    <submittedName>
        <fullName evidence="1">Uncharacterized protein</fullName>
    </submittedName>
</protein>
<dbReference type="EMBL" id="JAEDAM010000008">
    <property type="protein sequence ID" value="MBS8121639.1"/>
    <property type="molecule type" value="Genomic_DNA"/>
</dbReference>
<comment type="caution">
    <text evidence="1">The sequence shown here is derived from an EMBL/GenBank/DDBJ whole genome shotgun (WGS) entry which is preliminary data.</text>
</comment>
<proteinExistence type="predicted"/>
<dbReference type="Proteomes" id="UP000680365">
    <property type="component" value="Unassembled WGS sequence"/>
</dbReference>
<organism evidence="1 2">
    <name type="scientific">Candidatus Vampirococcus lugosii</name>
    <dbReference type="NCBI Taxonomy" id="2789015"/>
    <lineage>
        <taxon>Bacteria</taxon>
        <taxon>Candidatus Absconditibacteriota</taxon>
        <taxon>Vampirococcus</taxon>
    </lineage>
</organism>
<evidence type="ECO:0000313" key="1">
    <source>
        <dbReference type="EMBL" id="MBS8121639.1"/>
    </source>
</evidence>